<proteinExistence type="predicted"/>
<keyword evidence="2" id="KW-1185">Reference proteome</keyword>
<dbReference type="Gene3D" id="3.80.10.10">
    <property type="entry name" value="Ribonuclease Inhibitor"/>
    <property type="match status" value="1"/>
</dbReference>
<comment type="caution">
    <text evidence="1">The sequence shown here is derived from an EMBL/GenBank/DDBJ whole genome shotgun (WGS) entry which is preliminary data.</text>
</comment>
<evidence type="ECO:0000313" key="1">
    <source>
        <dbReference type="EMBL" id="KAF5389331.1"/>
    </source>
</evidence>
<dbReference type="EMBL" id="JAACJN010000023">
    <property type="protein sequence ID" value="KAF5389331.1"/>
    <property type="molecule type" value="Genomic_DNA"/>
</dbReference>
<gene>
    <name evidence="1" type="ORF">D9757_003534</name>
</gene>
<dbReference type="Proteomes" id="UP000518752">
    <property type="component" value="Unassembled WGS sequence"/>
</dbReference>
<dbReference type="OrthoDB" id="3232239at2759"/>
<dbReference type="SUPFAM" id="SSF52047">
    <property type="entry name" value="RNI-like"/>
    <property type="match status" value="1"/>
</dbReference>
<dbReference type="AlphaFoldDB" id="A0A8H5MD63"/>
<protein>
    <submittedName>
        <fullName evidence="1">Uncharacterized protein</fullName>
    </submittedName>
</protein>
<reference evidence="1 2" key="1">
    <citation type="journal article" date="2020" name="ISME J.">
        <title>Uncovering the hidden diversity of litter-decomposition mechanisms in mushroom-forming fungi.</title>
        <authorList>
            <person name="Floudas D."/>
            <person name="Bentzer J."/>
            <person name="Ahren D."/>
            <person name="Johansson T."/>
            <person name="Persson P."/>
            <person name="Tunlid A."/>
        </authorList>
    </citation>
    <scope>NUCLEOTIDE SEQUENCE [LARGE SCALE GENOMIC DNA]</scope>
    <source>
        <strain evidence="1 2">CBS 406.79</strain>
    </source>
</reference>
<sequence>MSTTAYLKFEIDWRTNFGEDHIFWEILPKALRALVNLKTLQFRTTGGGPIEGLLDGCTFQLEDLHWHCHSDELKIQSFLPTQRGLRRLSLGGWDDTRFSAPSSNAGQPDFRELAGSYGVVHAFLPGREITRLRWVPDLDDPWDTSTGLDIEGLATSLEKLKYLSFGGYFTRPHLCSISDHLSSLFYLELMGYDRQEDESVCSLPSLKWLRISIRWGLSQSSISDPQERTVQMFTCSKSLQTIEVQEEAKFDNHGNKIHSYNRWDRNLGLVRKFDEQTEMWPEVF</sequence>
<dbReference type="InterPro" id="IPR032675">
    <property type="entry name" value="LRR_dom_sf"/>
</dbReference>
<evidence type="ECO:0000313" key="2">
    <source>
        <dbReference type="Proteomes" id="UP000518752"/>
    </source>
</evidence>
<organism evidence="1 2">
    <name type="scientific">Collybiopsis confluens</name>
    <dbReference type="NCBI Taxonomy" id="2823264"/>
    <lineage>
        <taxon>Eukaryota</taxon>
        <taxon>Fungi</taxon>
        <taxon>Dikarya</taxon>
        <taxon>Basidiomycota</taxon>
        <taxon>Agaricomycotina</taxon>
        <taxon>Agaricomycetes</taxon>
        <taxon>Agaricomycetidae</taxon>
        <taxon>Agaricales</taxon>
        <taxon>Marasmiineae</taxon>
        <taxon>Omphalotaceae</taxon>
        <taxon>Collybiopsis</taxon>
    </lineage>
</organism>
<accession>A0A8H5MD63</accession>
<name>A0A8H5MD63_9AGAR</name>